<feature type="domain" description="Carbohydrate-binding" evidence="1">
    <location>
        <begin position="46"/>
        <end position="143"/>
    </location>
</feature>
<evidence type="ECO:0000313" key="2">
    <source>
        <dbReference type="EMBL" id="MCM8570861.1"/>
    </source>
</evidence>
<dbReference type="PANTHER" id="PTHR35532">
    <property type="entry name" value="SIMILAR TO POLYHYDROXYALKANOATE DEPOLYMERASE"/>
    <property type="match status" value="1"/>
</dbReference>
<protein>
    <submittedName>
        <fullName evidence="2">Carbohydrate-binding family 9-like protein</fullName>
    </submittedName>
</protein>
<name>A0ABT0Z563_9FLAO</name>
<dbReference type="InterPro" id="IPR010502">
    <property type="entry name" value="Carb-bd_dom_fam9"/>
</dbReference>
<dbReference type="SUPFAM" id="SSF49344">
    <property type="entry name" value="CBD9-like"/>
    <property type="match status" value="1"/>
</dbReference>
<proteinExistence type="predicted"/>
<gene>
    <name evidence="2" type="ORF">NE848_15805</name>
</gene>
<dbReference type="PANTHER" id="PTHR35532:SF5">
    <property type="entry name" value="CARBOHYDRATE-BINDING DOMAIN-CONTAINING PROTEIN"/>
    <property type="match status" value="1"/>
</dbReference>
<dbReference type="Proteomes" id="UP001155077">
    <property type="component" value="Unassembled WGS sequence"/>
</dbReference>
<comment type="caution">
    <text evidence="2">The sequence shown here is derived from an EMBL/GenBank/DDBJ whole genome shotgun (WGS) entry which is preliminary data.</text>
</comment>
<accession>A0ABT0Z563</accession>
<keyword evidence="3" id="KW-1185">Reference proteome</keyword>
<reference evidence="2" key="1">
    <citation type="submission" date="2022-06" db="EMBL/GenBank/DDBJ databases">
        <title>Gramella sediminis sp. nov., isolated from deep-sea sediment of the Indian Ocean.</title>
        <authorList>
            <person name="Yang L."/>
        </authorList>
    </citation>
    <scope>NUCLEOTIDE SEQUENCE</scope>
    <source>
        <strain evidence="2">HMD3159</strain>
    </source>
</reference>
<organism evidence="2 3">
    <name type="scientific">Gramella jeungdoensis</name>
    <dbReference type="NCBI Taxonomy" id="708091"/>
    <lineage>
        <taxon>Bacteria</taxon>
        <taxon>Pseudomonadati</taxon>
        <taxon>Bacteroidota</taxon>
        <taxon>Flavobacteriia</taxon>
        <taxon>Flavobacteriales</taxon>
        <taxon>Flavobacteriaceae</taxon>
        <taxon>Christiangramia</taxon>
    </lineage>
</organism>
<dbReference type="CDD" id="cd09620">
    <property type="entry name" value="CBM9_like_3"/>
    <property type="match status" value="1"/>
</dbReference>
<dbReference type="RefSeq" id="WP_252115487.1">
    <property type="nucleotide sequence ID" value="NZ_JAMSCK010000006.1"/>
</dbReference>
<dbReference type="Pfam" id="PF06452">
    <property type="entry name" value="CBM9_1"/>
    <property type="match status" value="1"/>
</dbReference>
<sequence length="360" mass="42977">MHFKIRNIKLYLWLLPIIIPVMDSKAQQFEDARSYITYKTQNTIEIDGVASEISWKKAPWTEYFTDIEGVVKPAYDTRIKMLWDEDFLYFYAEMEEPHVWGTLKNRDTVIFYNNDFEIFIDPDGDTHNYYELEVNALNTVWDLFIVKPYREPAPIVDNWDIKGLKSAVDIKGTLNDPEDIDDSWSVEIAIPWGALVEANVHNKLPVNEYWRINFSRVNWDYQLDQKNTYSRKKNEKGEYFPEYNWVWSPQGVINMHEPELWGYVYFSPKTVGKTDFFQIPDSERVKWYLYDLYRTQKAYYSEYGTWILTTEDLLKKNPLEESWPEPELEFHKTGWNISIKIPETNKTYVLTQDGDFKSLP</sequence>
<evidence type="ECO:0000313" key="3">
    <source>
        <dbReference type="Proteomes" id="UP001155077"/>
    </source>
</evidence>
<evidence type="ECO:0000259" key="1">
    <source>
        <dbReference type="Pfam" id="PF06452"/>
    </source>
</evidence>
<dbReference type="EMBL" id="JAMSCK010000006">
    <property type="protein sequence ID" value="MCM8570861.1"/>
    <property type="molecule type" value="Genomic_DNA"/>
</dbReference>
<dbReference type="Gene3D" id="2.60.40.1190">
    <property type="match status" value="1"/>
</dbReference>